<feature type="binding site" evidence="1">
    <location>
        <position position="85"/>
    </location>
    <ligand>
        <name>Mg(2+)</name>
        <dbReference type="ChEBI" id="CHEBI:18420"/>
        <label>1</label>
        <note>catalytic</note>
    </ligand>
</feature>
<feature type="binding site" evidence="1">
    <location>
        <position position="207"/>
    </location>
    <ligand>
        <name>Mg(2+)</name>
        <dbReference type="ChEBI" id="CHEBI:18420"/>
        <label>1</label>
        <note>catalytic</note>
    </ligand>
</feature>
<dbReference type="Gene3D" id="3.40.190.80">
    <property type="match status" value="1"/>
</dbReference>
<evidence type="ECO:0000313" key="3">
    <source>
        <dbReference type="Proteomes" id="UP000029482"/>
    </source>
</evidence>
<dbReference type="EC" id="2.7.7.24" evidence="2"/>
<keyword evidence="3" id="KW-1185">Reference proteome</keyword>
<protein>
    <submittedName>
        <fullName evidence="2">Putative N-amidino-scyllo-inosamine-4-phosphate phosphatase, StrO</fullName>
        <ecNumber evidence="2">2.7.7.24</ecNumber>
    </submittedName>
</protein>
<dbReference type="GO" id="GO:0007165">
    <property type="term" value="P:signal transduction"/>
    <property type="evidence" value="ECO:0007669"/>
    <property type="project" value="TreeGrafter"/>
</dbReference>
<reference evidence="3" key="1">
    <citation type="journal article" date="2015" name="J. Biotechnol.">
        <title>Complete genome sequence of the actinobacterium Streptomyces glaucescens GLA.O (DSM 40922) consisting of a linear chromosome and one linear plasmid.</title>
        <authorList>
            <person name="Ortseifen V."/>
            <person name="Winkler A."/>
            <person name="Albersmeier A."/>
            <person name="Wendler S."/>
            <person name="Puhler A."/>
            <person name="Kalinowski J."/>
            <person name="Ruckert C."/>
        </authorList>
    </citation>
    <scope>NUCLEOTIDE SEQUENCE [LARGE SCALE GENOMIC DNA]</scope>
    <source>
        <strain evidence="3">DSM 40922 / GLA O</strain>
    </source>
</reference>
<evidence type="ECO:0000256" key="1">
    <source>
        <dbReference type="PIRSR" id="PIRSR600760-2"/>
    </source>
</evidence>
<dbReference type="Gene3D" id="3.30.540.10">
    <property type="entry name" value="Fructose-1,6-Bisphosphatase, subunit A, domain 1"/>
    <property type="match status" value="1"/>
</dbReference>
<dbReference type="Pfam" id="PF00459">
    <property type="entry name" value="Inositol_P"/>
    <property type="match status" value="1"/>
</dbReference>
<keyword evidence="1" id="KW-0460">Magnesium</keyword>
<feature type="binding site" evidence="1">
    <location>
        <position position="67"/>
    </location>
    <ligand>
        <name>Mg(2+)</name>
        <dbReference type="ChEBI" id="CHEBI:18420"/>
        <label>1</label>
        <note>catalytic</note>
    </ligand>
</feature>
<dbReference type="InterPro" id="IPR000760">
    <property type="entry name" value="Inositol_monophosphatase-like"/>
</dbReference>
<dbReference type="PANTHER" id="PTHR20854">
    <property type="entry name" value="INOSITOL MONOPHOSPHATASE"/>
    <property type="match status" value="1"/>
</dbReference>
<dbReference type="GO" id="GO:0006020">
    <property type="term" value="P:inositol metabolic process"/>
    <property type="evidence" value="ECO:0007669"/>
    <property type="project" value="TreeGrafter"/>
</dbReference>
<dbReference type="AlphaFoldDB" id="A0A089WXX5"/>
<dbReference type="SUPFAM" id="SSF56655">
    <property type="entry name" value="Carbohydrate phosphatase"/>
    <property type="match status" value="1"/>
</dbReference>
<dbReference type="GO" id="GO:0046872">
    <property type="term" value="F:metal ion binding"/>
    <property type="evidence" value="ECO:0007669"/>
    <property type="project" value="UniProtKB-KW"/>
</dbReference>
<dbReference type="GO" id="GO:0008879">
    <property type="term" value="F:glucose-1-phosphate thymidylyltransferase activity"/>
    <property type="evidence" value="ECO:0007669"/>
    <property type="project" value="UniProtKB-EC"/>
</dbReference>
<dbReference type="PANTHER" id="PTHR20854:SF4">
    <property type="entry name" value="INOSITOL-1-MONOPHOSPHATASE-RELATED"/>
    <property type="match status" value="1"/>
</dbReference>
<dbReference type="EMBL" id="CP009438">
    <property type="protein sequence ID" value="AIR96272.1"/>
    <property type="molecule type" value="Genomic_DNA"/>
</dbReference>
<comment type="cofactor">
    <cofactor evidence="1">
        <name>Mg(2+)</name>
        <dbReference type="ChEBI" id="CHEBI:18420"/>
    </cofactor>
</comment>
<dbReference type="PRINTS" id="PR00377">
    <property type="entry name" value="IMPHPHTASES"/>
</dbReference>
<dbReference type="eggNOG" id="COG0483">
    <property type="taxonomic scope" value="Bacteria"/>
</dbReference>
<gene>
    <name evidence="2" type="primary">strO</name>
    <name evidence="2" type="ORF">SGLAU_01220</name>
</gene>
<feature type="binding site" evidence="1">
    <location>
        <position position="82"/>
    </location>
    <ligand>
        <name>Mg(2+)</name>
        <dbReference type="ChEBI" id="CHEBI:18420"/>
        <label>1</label>
        <note>catalytic</note>
    </ligand>
</feature>
<evidence type="ECO:0000313" key="2">
    <source>
        <dbReference type="EMBL" id="AIR96272.1"/>
    </source>
</evidence>
<dbReference type="RefSeq" id="WP_043497548.1">
    <property type="nucleotide sequence ID" value="NZ_CP009438.1"/>
</dbReference>
<keyword evidence="2" id="KW-0808">Transferase</keyword>
<proteinExistence type="predicted"/>
<dbReference type="KEGG" id="sgu:SGLAU_01220"/>
<dbReference type="OrthoDB" id="9772456at2"/>
<feature type="binding site" evidence="1">
    <location>
        <position position="84"/>
    </location>
    <ligand>
        <name>Mg(2+)</name>
        <dbReference type="ChEBI" id="CHEBI:18420"/>
        <label>1</label>
        <note>catalytic</note>
    </ligand>
</feature>
<sequence>MENDSDVLLAHRLVDVADALSLRYFGRTPASRQKADGSPVSEADLAVEEALLEILAVERPGDAVLSEESGTRSAAARRWIIDPIDGTIPFLAGRRDWGTHVALEVGGELRIGVLSRPTEGLRWWARQGGGAYASSAGGPWSTARRLRVEPSRVPLGRARVGGFLFAGSPFEAVRERVRWVESSVCLVADLLEGRVEGIVDEGGHVWDRAPAALLVREAGGRVDDLHGGHRLDRPWLVYGADGLAPRLAGLVRSVAG</sequence>
<dbReference type="STRING" id="1907.SGLAU_01220"/>
<dbReference type="Proteomes" id="UP000029482">
    <property type="component" value="Chromosome"/>
</dbReference>
<keyword evidence="1" id="KW-0479">Metal-binding</keyword>
<keyword evidence="2" id="KW-0548">Nucleotidyltransferase</keyword>
<dbReference type="HOGENOM" id="CLU_044118_4_0_11"/>
<organism evidence="2 3">
    <name type="scientific">Streptomyces glaucescens</name>
    <dbReference type="NCBI Taxonomy" id="1907"/>
    <lineage>
        <taxon>Bacteria</taxon>
        <taxon>Bacillati</taxon>
        <taxon>Actinomycetota</taxon>
        <taxon>Actinomycetes</taxon>
        <taxon>Kitasatosporales</taxon>
        <taxon>Streptomycetaceae</taxon>
        <taxon>Streptomyces</taxon>
    </lineage>
</organism>
<dbReference type="GO" id="GO:0008934">
    <property type="term" value="F:inositol monophosphate 1-phosphatase activity"/>
    <property type="evidence" value="ECO:0007669"/>
    <property type="project" value="TreeGrafter"/>
</dbReference>
<dbReference type="CDD" id="cd01637">
    <property type="entry name" value="IMPase_like"/>
    <property type="match status" value="1"/>
</dbReference>
<name>A0A089WXX5_STRGA</name>
<accession>A0A089WXX5</accession>